<evidence type="ECO:0000313" key="1">
    <source>
        <dbReference type="EMBL" id="KAI4386000.1"/>
    </source>
</evidence>
<dbReference type="EMBL" id="CM042881">
    <property type="protein sequence ID" value="KAI4386000.1"/>
    <property type="molecule type" value="Genomic_DNA"/>
</dbReference>
<protein>
    <submittedName>
        <fullName evidence="1">Uncharacterized protein</fullName>
    </submittedName>
</protein>
<organism evidence="1 2">
    <name type="scientific">Melastoma candidum</name>
    <dbReference type="NCBI Taxonomy" id="119954"/>
    <lineage>
        <taxon>Eukaryota</taxon>
        <taxon>Viridiplantae</taxon>
        <taxon>Streptophyta</taxon>
        <taxon>Embryophyta</taxon>
        <taxon>Tracheophyta</taxon>
        <taxon>Spermatophyta</taxon>
        <taxon>Magnoliopsida</taxon>
        <taxon>eudicotyledons</taxon>
        <taxon>Gunneridae</taxon>
        <taxon>Pentapetalae</taxon>
        <taxon>rosids</taxon>
        <taxon>malvids</taxon>
        <taxon>Myrtales</taxon>
        <taxon>Melastomataceae</taxon>
        <taxon>Melastomatoideae</taxon>
        <taxon>Melastomateae</taxon>
        <taxon>Melastoma</taxon>
    </lineage>
</organism>
<comment type="caution">
    <text evidence="1">The sequence shown here is derived from an EMBL/GenBank/DDBJ whole genome shotgun (WGS) entry which is preliminary data.</text>
</comment>
<sequence length="91" mass="10298">MAEIRVPGASRSECQELPIVHCDRLNAVNRKEYTFPAVELLMTSVMWICRLKNNNLVVLINPRPASNLLSRSFPPIQRLLLSCSLHWAASP</sequence>
<keyword evidence="2" id="KW-1185">Reference proteome</keyword>
<proteinExistence type="predicted"/>
<gene>
    <name evidence="1" type="ORF">MLD38_003976</name>
</gene>
<reference evidence="2" key="1">
    <citation type="journal article" date="2023" name="Front. Plant Sci.">
        <title>Chromosomal-level genome assembly of Melastoma candidum provides insights into trichome evolution.</title>
        <authorList>
            <person name="Zhong Y."/>
            <person name="Wu W."/>
            <person name="Sun C."/>
            <person name="Zou P."/>
            <person name="Liu Y."/>
            <person name="Dai S."/>
            <person name="Zhou R."/>
        </authorList>
    </citation>
    <scope>NUCLEOTIDE SEQUENCE [LARGE SCALE GENOMIC DNA]</scope>
</reference>
<evidence type="ECO:0000313" key="2">
    <source>
        <dbReference type="Proteomes" id="UP001057402"/>
    </source>
</evidence>
<name>A0ACB9S4Z3_9MYRT</name>
<accession>A0ACB9S4Z3</accession>
<dbReference type="Proteomes" id="UP001057402">
    <property type="component" value="Chromosome 2"/>
</dbReference>